<dbReference type="AlphaFoldDB" id="A0A1Q5PCR0"/>
<reference evidence="3 4" key="1">
    <citation type="submission" date="2016-03" db="EMBL/GenBank/DDBJ databases">
        <title>Genome sequence of Pontibacter sp. nov., of the family cytophagaceae, isolated from marine sediment of the Yellow Sea, China.</title>
        <authorList>
            <person name="Zhang G."/>
            <person name="Zhang R."/>
        </authorList>
    </citation>
    <scope>NUCLEOTIDE SEQUENCE [LARGE SCALE GENOMIC DNA]</scope>
    <source>
        <strain evidence="3 4">S10-8</strain>
    </source>
</reference>
<keyword evidence="3" id="KW-0378">Hydrolase</keyword>
<protein>
    <submittedName>
        <fullName evidence="3">Restriction endonuclease</fullName>
    </submittedName>
</protein>
<organism evidence="3 4">
    <name type="scientific">Pontibacter flavimaris</name>
    <dbReference type="NCBI Taxonomy" id="1797110"/>
    <lineage>
        <taxon>Bacteria</taxon>
        <taxon>Pseudomonadati</taxon>
        <taxon>Bacteroidota</taxon>
        <taxon>Cytophagia</taxon>
        <taxon>Cytophagales</taxon>
        <taxon>Hymenobacteraceae</taxon>
        <taxon>Pontibacter</taxon>
    </lineage>
</organism>
<dbReference type="GO" id="GO:0009035">
    <property type="term" value="F:type I site-specific deoxyribonuclease activity"/>
    <property type="evidence" value="ECO:0007669"/>
    <property type="project" value="UniProtKB-EC"/>
</dbReference>
<dbReference type="GO" id="GO:0005524">
    <property type="term" value="F:ATP binding"/>
    <property type="evidence" value="ECO:0007669"/>
    <property type="project" value="UniProtKB-KW"/>
</dbReference>
<dbReference type="Proteomes" id="UP000186551">
    <property type="component" value="Unassembled WGS sequence"/>
</dbReference>
<dbReference type="Pfam" id="PF04313">
    <property type="entry name" value="HSDR_N"/>
    <property type="match status" value="1"/>
</dbReference>
<feature type="compositionally biased region" description="Basic and acidic residues" evidence="1">
    <location>
        <begin position="239"/>
        <end position="263"/>
    </location>
</feature>
<keyword evidence="3" id="KW-0255">Endonuclease</keyword>
<gene>
    <name evidence="3" type="ORF">A3841_16840</name>
</gene>
<dbReference type="RefSeq" id="WP_073852133.1">
    <property type="nucleotide sequence ID" value="NZ_LVWA01000005.1"/>
</dbReference>
<dbReference type="GO" id="GO:0003677">
    <property type="term" value="F:DNA binding"/>
    <property type="evidence" value="ECO:0007669"/>
    <property type="project" value="UniProtKB-KW"/>
</dbReference>
<sequence>MDFIDVIRALGEKVSRLKDTIQTEEATKNAFVMPFIAALGYDVFNPLEVIPEFVADLGIKKGEKVDYCIQKDGQPIIIVECKHWKEELNVHNSQLHRYFHVCSTRFGILTNGIIYRFYTDLEEPNKMDDKPFWEFNITEISDASVFELKKYQKNSFDVDQIVSAATELKYTREIKKIVGGEFSSPSEQFVRYFAKQIYAGVLTAKVMEQFSPMVKKSLNQYVSDQISDRLKSALSNEAEASKVERDPLPQPAEEAKGESKTEFTEQEQEAFFIVKSILRTKIDGKRIFHRDTLRYLNILLDNNNRKTICRLYLNASKKYLALLDEKGKENKIEIASIDDIYDYSDLLIHALLRFEQPAEAELT</sequence>
<name>A0A1Q5PCR0_9BACT</name>
<dbReference type="EMBL" id="LVWA01000005">
    <property type="protein sequence ID" value="OKL40025.1"/>
    <property type="molecule type" value="Genomic_DNA"/>
</dbReference>
<keyword evidence="4" id="KW-1185">Reference proteome</keyword>
<evidence type="ECO:0000256" key="1">
    <source>
        <dbReference type="SAM" id="MobiDB-lite"/>
    </source>
</evidence>
<dbReference type="PIRSF" id="PIRSF035009">
    <property type="entry name" value="UCP035009_HSDR_N"/>
    <property type="match status" value="1"/>
</dbReference>
<evidence type="ECO:0000313" key="3">
    <source>
        <dbReference type="EMBL" id="OKL40025.1"/>
    </source>
</evidence>
<feature type="domain" description="Restriction endonuclease type I HsdR N-terminal" evidence="2">
    <location>
        <begin position="52"/>
        <end position="125"/>
    </location>
</feature>
<evidence type="ECO:0000313" key="4">
    <source>
        <dbReference type="Proteomes" id="UP000186551"/>
    </source>
</evidence>
<keyword evidence="3" id="KW-0540">Nuclease</keyword>
<proteinExistence type="predicted"/>
<dbReference type="OrthoDB" id="9148007at2"/>
<dbReference type="InterPro" id="IPR017035">
    <property type="entry name" value="UCP035009_HsdR_All3000-type"/>
</dbReference>
<evidence type="ECO:0000259" key="2">
    <source>
        <dbReference type="Pfam" id="PF04313"/>
    </source>
</evidence>
<feature type="region of interest" description="Disordered" evidence="1">
    <location>
        <begin position="238"/>
        <end position="263"/>
    </location>
</feature>
<dbReference type="GO" id="GO:0009307">
    <property type="term" value="P:DNA restriction-modification system"/>
    <property type="evidence" value="ECO:0007669"/>
    <property type="project" value="UniProtKB-KW"/>
</dbReference>
<comment type="caution">
    <text evidence="3">The sequence shown here is derived from an EMBL/GenBank/DDBJ whole genome shotgun (WGS) entry which is preliminary data.</text>
</comment>
<accession>A0A1Q5PCR0</accession>
<dbReference type="InterPro" id="IPR007409">
    <property type="entry name" value="Restrct_endonuc_type1_HsdR_N"/>
</dbReference>